<dbReference type="RefSeq" id="XP_032822655.1">
    <property type="nucleotide sequence ID" value="XM_032966764.1"/>
</dbReference>
<evidence type="ECO:0000313" key="3">
    <source>
        <dbReference type="Proteomes" id="UP001318040"/>
    </source>
</evidence>
<evidence type="ECO:0000313" key="4">
    <source>
        <dbReference type="RefSeq" id="XP_032822655.1"/>
    </source>
</evidence>
<sequence>MSGQRPRCCDHPGEDLELPPPPPPPPCPTDDSELIKPRRLVNPVKESRDHRDLHRELVCNHKTGNLPLNKPELQKVMEKRKWEQAGRQRKEEEASKINPLEKELQKRQQKLEQLELEQQRQEEAQKDAPEFVKVKGTLRSAAKTPSEQPSM</sequence>
<dbReference type="PANTHER" id="PTHR16768">
    <property type="entry name" value="DOWN REGULATED IN RENAL CARCINOMA 1/TU3A"/>
    <property type="match status" value="1"/>
</dbReference>
<keyword evidence="3" id="KW-1185">Reference proteome</keyword>
<keyword evidence="1" id="KW-0175">Coiled coil</keyword>
<dbReference type="Pfam" id="PF06625">
    <property type="entry name" value="DUF1151"/>
    <property type="match status" value="1"/>
</dbReference>
<accession>A0AAJ7TRC9</accession>
<dbReference type="InterPro" id="IPR009533">
    <property type="entry name" value="FAM107"/>
</dbReference>
<gene>
    <name evidence="4" type="primary">LOC116949427</name>
</gene>
<dbReference type="PANTHER" id="PTHR16768:SF5">
    <property type="entry name" value="FI14214P"/>
    <property type="match status" value="1"/>
</dbReference>
<feature type="compositionally biased region" description="Pro residues" evidence="2">
    <location>
        <begin position="18"/>
        <end position="28"/>
    </location>
</feature>
<evidence type="ECO:0000256" key="2">
    <source>
        <dbReference type="SAM" id="MobiDB-lite"/>
    </source>
</evidence>
<feature type="region of interest" description="Disordered" evidence="2">
    <location>
        <begin position="1"/>
        <end position="151"/>
    </location>
</feature>
<organism evidence="3 4">
    <name type="scientific">Petromyzon marinus</name>
    <name type="common">Sea lamprey</name>
    <dbReference type="NCBI Taxonomy" id="7757"/>
    <lineage>
        <taxon>Eukaryota</taxon>
        <taxon>Metazoa</taxon>
        <taxon>Chordata</taxon>
        <taxon>Craniata</taxon>
        <taxon>Vertebrata</taxon>
        <taxon>Cyclostomata</taxon>
        <taxon>Hyperoartia</taxon>
        <taxon>Petromyzontiformes</taxon>
        <taxon>Petromyzontidae</taxon>
        <taxon>Petromyzon</taxon>
    </lineage>
</organism>
<dbReference type="Proteomes" id="UP001318040">
    <property type="component" value="Chromosome 36"/>
</dbReference>
<evidence type="ECO:0000256" key="1">
    <source>
        <dbReference type="ARBA" id="ARBA00023054"/>
    </source>
</evidence>
<name>A0AAJ7TRC9_PETMA</name>
<feature type="compositionally biased region" description="Basic and acidic residues" evidence="2">
    <location>
        <begin position="45"/>
        <end position="59"/>
    </location>
</feature>
<feature type="compositionally biased region" description="Basic and acidic residues" evidence="2">
    <location>
        <begin position="72"/>
        <end position="133"/>
    </location>
</feature>
<dbReference type="AlphaFoldDB" id="A0AAJ7TRC9"/>
<reference evidence="4" key="1">
    <citation type="submission" date="2025-08" db="UniProtKB">
        <authorList>
            <consortium name="RefSeq"/>
        </authorList>
    </citation>
    <scope>IDENTIFICATION</scope>
    <source>
        <tissue evidence="4">Sperm</tissue>
    </source>
</reference>
<proteinExistence type="predicted"/>
<protein>
    <submittedName>
        <fullName evidence="4">Protein FAM107B-like isoform X2</fullName>
    </submittedName>
</protein>